<comment type="caution">
    <text evidence="2">The sequence shown here is derived from an EMBL/GenBank/DDBJ whole genome shotgun (WGS) entry which is preliminary data.</text>
</comment>
<dbReference type="EMBL" id="AOJE01000025">
    <property type="protein sequence ID" value="ELZ40630.1"/>
    <property type="molecule type" value="Genomic_DNA"/>
</dbReference>
<gene>
    <name evidence="2" type="ORF">C471_07601</name>
</gene>
<evidence type="ECO:0000313" key="2">
    <source>
        <dbReference type="EMBL" id="ELZ40630.1"/>
    </source>
</evidence>
<evidence type="ECO:0000256" key="1">
    <source>
        <dbReference type="SAM" id="MobiDB-lite"/>
    </source>
</evidence>
<dbReference type="Proteomes" id="UP000011514">
    <property type="component" value="Unassembled WGS sequence"/>
</dbReference>
<feature type="region of interest" description="Disordered" evidence="1">
    <location>
        <begin position="1"/>
        <end position="24"/>
    </location>
</feature>
<protein>
    <submittedName>
        <fullName evidence="2">Uncharacterized protein</fullName>
    </submittedName>
</protein>
<accession>M0DYL7</accession>
<feature type="compositionally biased region" description="Basic and acidic residues" evidence="1">
    <location>
        <begin position="12"/>
        <end position="24"/>
    </location>
</feature>
<sequence>MDVSMPESVDLASHHVVPESGIERERLDSYHEISPDEPTLPRPPAPQSKQYAVLVTDDPVEIGGRTERDCYRVVTESLAEPEKVGGEWCWRKSEVVPWTTDLHNIIVGDHAYETYSDRSHEYVVTLFAGVLSREQEAVEVDGGPGTQAELGFTGVTGQ</sequence>
<reference evidence="2 3" key="1">
    <citation type="journal article" date="2014" name="PLoS Genet.">
        <title>Phylogenetically driven sequencing of extremely halophilic archaea reveals strategies for static and dynamic osmo-response.</title>
        <authorList>
            <person name="Becker E.A."/>
            <person name="Seitzer P.M."/>
            <person name="Tritt A."/>
            <person name="Larsen D."/>
            <person name="Krusor M."/>
            <person name="Yao A.I."/>
            <person name="Wu D."/>
            <person name="Madern D."/>
            <person name="Eisen J.A."/>
            <person name="Darling A.E."/>
            <person name="Facciotti M.T."/>
        </authorList>
    </citation>
    <scope>NUCLEOTIDE SEQUENCE [LARGE SCALE GENOMIC DNA]</scope>
    <source>
        <strain evidence="2 3">DSM 1137</strain>
    </source>
</reference>
<organism evidence="2 3">
    <name type="scientific">Halorubrum saccharovorum DSM 1137</name>
    <dbReference type="NCBI Taxonomy" id="1227484"/>
    <lineage>
        <taxon>Archaea</taxon>
        <taxon>Methanobacteriati</taxon>
        <taxon>Methanobacteriota</taxon>
        <taxon>Stenosarchaea group</taxon>
        <taxon>Halobacteria</taxon>
        <taxon>Halobacteriales</taxon>
        <taxon>Haloferacaceae</taxon>
        <taxon>Halorubrum</taxon>
    </lineage>
</organism>
<proteinExistence type="predicted"/>
<name>M0DYL7_9EURY</name>
<dbReference type="RefSeq" id="WP_004047760.1">
    <property type="nucleotide sequence ID" value="NZ_AOJE01000025.1"/>
</dbReference>
<evidence type="ECO:0000313" key="3">
    <source>
        <dbReference type="Proteomes" id="UP000011514"/>
    </source>
</evidence>
<dbReference type="AlphaFoldDB" id="M0DYL7"/>
<keyword evidence="3" id="KW-1185">Reference proteome</keyword>